<dbReference type="EMBL" id="JBJKTR010000019">
    <property type="protein sequence ID" value="KAL3331673.1"/>
    <property type="molecule type" value="Genomic_DNA"/>
</dbReference>
<dbReference type="Proteomes" id="UP001627284">
    <property type="component" value="Unassembled WGS sequence"/>
</dbReference>
<name>A0ABD2RIK5_9SOLN</name>
<protein>
    <submittedName>
        <fullName evidence="2">Uncharacterized protein</fullName>
    </submittedName>
</protein>
<feature type="region of interest" description="Disordered" evidence="1">
    <location>
        <begin position="106"/>
        <end position="144"/>
    </location>
</feature>
<sequence length="170" mass="19231">MNYKYESVGDHPAPAPARPQTMGSYAQHPQPPMSYTQLPSLTYFSQQAIRAGYVAPPHFENEPDHIQHQPANKREAIMREIEKERIREEIIAEEIARRRMVERQLAKQSGEGSSPFSSPTLPFLKQQSDVTSSEERIASSQMGRGISVSSRLGARNQIARLDIAPFEERI</sequence>
<proteinExistence type="predicted"/>
<comment type="caution">
    <text evidence="2">The sequence shown here is derived from an EMBL/GenBank/DDBJ whole genome shotgun (WGS) entry which is preliminary data.</text>
</comment>
<gene>
    <name evidence="2" type="ORF">AABB24_032336</name>
</gene>
<evidence type="ECO:0000256" key="1">
    <source>
        <dbReference type="SAM" id="MobiDB-lite"/>
    </source>
</evidence>
<feature type="region of interest" description="Disordered" evidence="1">
    <location>
        <begin position="1"/>
        <end position="34"/>
    </location>
</feature>
<feature type="compositionally biased region" description="Low complexity" evidence="1">
    <location>
        <begin position="113"/>
        <end position="124"/>
    </location>
</feature>
<reference evidence="2 3" key="1">
    <citation type="submission" date="2024-05" db="EMBL/GenBank/DDBJ databases">
        <title>De novo assembly of an allotetraploid wild potato.</title>
        <authorList>
            <person name="Hosaka A.J."/>
        </authorList>
    </citation>
    <scope>NUCLEOTIDE SEQUENCE [LARGE SCALE GENOMIC DNA]</scope>
    <source>
        <tissue evidence="2">Young leaves</tissue>
    </source>
</reference>
<dbReference type="AlphaFoldDB" id="A0ABD2RIK5"/>
<organism evidence="2 3">
    <name type="scientific">Solanum stoloniferum</name>
    <dbReference type="NCBI Taxonomy" id="62892"/>
    <lineage>
        <taxon>Eukaryota</taxon>
        <taxon>Viridiplantae</taxon>
        <taxon>Streptophyta</taxon>
        <taxon>Embryophyta</taxon>
        <taxon>Tracheophyta</taxon>
        <taxon>Spermatophyta</taxon>
        <taxon>Magnoliopsida</taxon>
        <taxon>eudicotyledons</taxon>
        <taxon>Gunneridae</taxon>
        <taxon>Pentapetalae</taxon>
        <taxon>asterids</taxon>
        <taxon>lamiids</taxon>
        <taxon>Solanales</taxon>
        <taxon>Solanaceae</taxon>
        <taxon>Solanoideae</taxon>
        <taxon>Solaneae</taxon>
        <taxon>Solanum</taxon>
    </lineage>
</organism>
<evidence type="ECO:0000313" key="3">
    <source>
        <dbReference type="Proteomes" id="UP001627284"/>
    </source>
</evidence>
<accession>A0ABD2RIK5</accession>
<evidence type="ECO:0000313" key="2">
    <source>
        <dbReference type="EMBL" id="KAL3331673.1"/>
    </source>
</evidence>
<keyword evidence="3" id="KW-1185">Reference proteome</keyword>